<protein>
    <submittedName>
        <fullName evidence="1">Uncharacterized protein</fullName>
    </submittedName>
</protein>
<reference evidence="1 2" key="1">
    <citation type="journal article" date="2019" name="Sci. Rep.">
        <title>Orb-weaving spider Araneus ventricosus genome elucidates the spidroin gene catalogue.</title>
        <authorList>
            <person name="Kono N."/>
            <person name="Nakamura H."/>
            <person name="Ohtoshi R."/>
            <person name="Moran D.A.P."/>
            <person name="Shinohara A."/>
            <person name="Yoshida Y."/>
            <person name="Fujiwara M."/>
            <person name="Mori M."/>
            <person name="Tomita M."/>
            <person name="Arakawa K."/>
        </authorList>
    </citation>
    <scope>NUCLEOTIDE SEQUENCE [LARGE SCALE GENOMIC DNA]</scope>
</reference>
<comment type="caution">
    <text evidence="1">The sequence shown here is derived from an EMBL/GenBank/DDBJ whole genome shotgun (WGS) entry which is preliminary data.</text>
</comment>
<organism evidence="1 2">
    <name type="scientific">Araneus ventricosus</name>
    <name type="common">Orbweaver spider</name>
    <name type="synonym">Epeira ventricosa</name>
    <dbReference type="NCBI Taxonomy" id="182803"/>
    <lineage>
        <taxon>Eukaryota</taxon>
        <taxon>Metazoa</taxon>
        <taxon>Ecdysozoa</taxon>
        <taxon>Arthropoda</taxon>
        <taxon>Chelicerata</taxon>
        <taxon>Arachnida</taxon>
        <taxon>Araneae</taxon>
        <taxon>Araneomorphae</taxon>
        <taxon>Entelegynae</taxon>
        <taxon>Araneoidea</taxon>
        <taxon>Araneidae</taxon>
        <taxon>Araneus</taxon>
    </lineage>
</organism>
<accession>A0A4Y2CWK5</accession>
<dbReference type="Proteomes" id="UP000499080">
    <property type="component" value="Unassembled WGS sequence"/>
</dbReference>
<sequence length="94" mass="10814">MASFMFSCFHHQQLDFAYPQGYGVPQVGNLCPRATVSTPPPISKWDSRSGFELFAFVRAWLHQGEISGFMPQHSKWISKEVENPNFRPHYSNSH</sequence>
<dbReference type="EMBL" id="BGPR01000261">
    <property type="protein sequence ID" value="GBM08783.1"/>
    <property type="molecule type" value="Genomic_DNA"/>
</dbReference>
<evidence type="ECO:0000313" key="1">
    <source>
        <dbReference type="EMBL" id="GBM08783.1"/>
    </source>
</evidence>
<keyword evidence="2" id="KW-1185">Reference proteome</keyword>
<evidence type="ECO:0000313" key="2">
    <source>
        <dbReference type="Proteomes" id="UP000499080"/>
    </source>
</evidence>
<gene>
    <name evidence="1" type="ORF">AVEN_982_1</name>
</gene>
<proteinExistence type="predicted"/>
<name>A0A4Y2CWK5_ARAVE</name>
<dbReference type="AlphaFoldDB" id="A0A4Y2CWK5"/>